<dbReference type="EnsemblPlants" id="TraesCS7A02G485500.1">
    <property type="protein sequence ID" value="TraesCS7A02G485500.1.cds1"/>
    <property type="gene ID" value="TraesCS7A02G485500"/>
</dbReference>
<dbReference type="Gramene" id="TraesWEE_scaffold_005703_01G000200.1">
    <property type="protein sequence ID" value="TraesWEE_scaffold_005703_01G000200.1"/>
    <property type="gene ID" value="TraesWEE_scaffold_005703_01G000200"/>
</dbReference>
<dbReference type="Gramene" id="TraesMAC7A03G04004530.1">
    <property type="protein sequence ID" value="TraesMAC7A03G04004530.1.CDS1"/>
    <property type="gene ID" value="TraesMAC7A03G04004530"/>
</dbReference>
<accession>A0A3B6RM52</accession>
<dbReference type="OMA" id="AENWTPT"/>
<dbReference type="Gramene" id="TraesCLE_scaffold_003955_01G000300.1">
    <property type="protein sequence ID" value="TraesCLE_scaffold_003955_01G000300.1"/>
    <property type="gene ID" value="TraesCLE_scaffold_003955_01G000300"/>
</dbReference>
<protein>
    <submittedName>
        <fullName evidence="1">Uncharacterized protein</fullName>
    </submittedName>
</protein>
<keyword evidence="2" id="KW-1185">Reference proteome</keyword>
<dbReference type="Gramene" id="TraesJUL7A03G04043090.1">
    <property type="protein sequence ID" value="TraesJUL7A03G04043090.1.CDS1"/>
    <property type="gene ID" value="TraesJUL7A03G04043090"/>
</dbReference>
<proteinExistence type="predicted"/>
<dbReference type="Gramene" id="TraesJAG7A03G03988760.1">
    <property type="protein sequence ID" value="TraesJAG7A03G03988760.1.CDS1"/>
    <property type="gene ID" value="TraesJAG7A03G03988760"/>
</dbReference>
<reference evidence="1" key="2">
    <citation type="submission" date="2018-10" db="UniProtKB">
        <authorList>
            <consortium name="EnsemblPlants"/>
        </authorList>
    </citation>
    <scope>IDENTIFICATION</scope>
</reference>
<sequence length="106" mass="12173">MEAEALMMGLKLAENWTSTPMRWRDSMKNIQGVKNESEYRTLEAVVTYDCRNLMASFGRARMMHRGREADSHEHLVDFVLLTGLRGQGEPPSYFPVPVLVKDMIII</sequence>
<dbReference type="Gramene" id="TraesNOR7A03G04050000.1">
    <property type="protein sequence ID" value="TraesNOR7A03G04050000.1.CDS1"/>
    <property type="gene ID" value="TraesNOR7A03G04050000"/>
</dbReference>
<dbReference type="Proteomes" id="UP000019116">
    <property type="component" value="Chromosome 7A"/>
</dbReference>
<name>A0A3B6RM52_WHEAT</name>
<dbReference type="Gramene" id="TraesSTA7A03G04002280.1">
    <property type="protein sequence ID" value="TraesSTA7A03G04002280.1.CDS1"/>
    <property type="gene ID" value="TraesSTA7A03G04002280"/>
</dbReference>
<dbReference type="Gramene" id="TraesSYM7A03G03960930.1">
    <property type="protein sequence ID" value="TraesSYM7A03G03960930.1.CDS1"/>
    <property type="gene ID" value="TraesSYM7A03G03960930"/>
</dbReference>
<dbReference type="Gramene" id="TraesCS7A03G1176500.1">
    <property type="protein sequence ID" value="TraesCS7A03G1176500.1.CDS1"/>
    <property type="gene ID" value="TraesCS7A03G1176500"/>
</dbReference>
<dbReference type="Gramene" id="TraesROB_scaffold_007498_01G000200.1">
    <property type="protein sequence ID" value="TraesROB_scaffold_007498_01G000200.1"/>
    <property type="gene ID" value="TraesROB_scaffold_007498_01G000200"/>
</dbReference>
<evidence type="ECO:0000313" key="1">
    <source>
        <dbReference type="EnsemblPlants" id="TraesCS7A02G485500.1.cds1"/>
    </source>
</evidence>
<organism evidence="1">
    <name type="scientific">Triticum aestivum</name>
    <name type="common">Wheat</name>
    <dbReference type="NCBI Taxonomy" id="4565"/>
    <lineage>
        <taxon>Eukaryota</taxon>
        <taxon>Viridiplantae</taxon>
        <taxon>Streptophyta</taxon>
        <taxon>Embryophyta</taxon>
        <taxon>Tracheophyta</taxon>
        <taxon>Spermatophyta</taxon>
        <taxon>Magnoliopsida</taxon>
        <taxon>Liliopsida</taxon>
        <taxon>Poales</taxon>
        <taxon>Poaceae</taxon>
        <taxon>BOP clade</taxon>
        <taxon>Pooideae</taxon>
        <taxon>Triticodae</taxon>
        <taxon>Triticeae</taxon>
        <taxon>Triticinae</taxon>
        <taxon>Triticum</taxon>
    </lineage>
</organism>
<dbReference type="Gramene" id="TraesCAD_scaffold_003331_01G000600.1">
    <property type="protein sequence ID" value="TraesCAD_scaffold_003331_01G000600.1"/>
    <property type="gene ID" value="TraesCAD_scaffold_003331_01G000600"/>
</dbReference>
<reference evidence="1" key="1">
    <citation type="submission" date="2018-08" db="EMBL/GenBank/DDBJ databases">
        <authorList>
            <person name="Rossello M."/>
        </authorList>
    </citation>
    <scope>NUCLEOTIDE SEQUENCE [LARGE SCALE GENOMIC DNA]</scope>
    <source>
        <strain evidence="1">cv. Chinese Spring</strain>
    </source>
</reference>
<dbReference type="Gramene" id="TraesARI7A03G03981100.1">
    <property type="protein sequence ID" value="TraesARI7A03G03981100.1.CDS1"/>
    <property type="gene ID" value="TraesARI7A03G03981100"/>
</dbReference>
<evidence type="ECO:0000313" key="2">
    <source>
        <dbReference type="Proteomes" id="UP000019116"/>
    </source>
</evidence>
<dbReference type="Gramene" id="TraesLAC7A03G03960560.1">
    <property type="protein sequence ID" value="TraesLAC7A03G03960560.1.CDS1"/>
    <property type="gene ID" value="TraesLAC7A03G03960560"/>
</dbReference>
<dbReference type="AlphaFoldDB" id="A0A3B6RM52"/>
<dbReference type="Gramene" id="TraesLDM7A03G04009910.1">
    <property type="protein sequence ID" value="TraesLDM7A03G04009910.1.CDS1"/>
    <property type="gene ID" value="TraesLDM7A03G04009910"/>
</dbReference>
<dbReference type="Gramene" id="TraesCS7A02G485500.1">
    <property type="protein sequence ID" value="TraesCS7A02G485500.1.cds1"/>
    <property type="gene ID" value="TraesCS7A02G485500"/>
</dbReference>